<evidence type="ECO:0000259" key="6">
    <source>
        <dbReference type="PROSITE" id="PS51519"/>
    </source>
</evidence>
<keyword evidence="8" id="KW-1185">Reference proteome</keyword>
<dbReference type="Proteomes" id="UP001497392">
    <property type="component" value="Unassembled WGS sequence"/>
</dbReference>
<keyword evidence="1" id="KW-0805">Transcription regulation</keyword>
<gene>
    <name evidence="7" type="primary">g1669</name>
    <name evidence="7" type="ORF">VP750_LOCUS1426</name>
</gene>
<feature type="domain" description="RWP-RK" evidence="6">
    <location>
        <begin position="486"/>
        <end position="572"/>
    </location>
</feature>
<keyword evidence="4" id="KW-0539">Nucleus</keyword>
<dbReference type="InterPro" id="IPR003035">
    <property type="entry name" value="RWP-RK_dom"/>
</dbReference>
<dbReference type="InterPro" id="IPR045012">
    <property type="entry name" value="NLP"/>
</dbReference>
<evidence type="ECO:0000256" key="1">
    <source>
        <dbReference type="ARBA" id="ARBA00023015"/>
    </source>
</evidence>
<evidence type="ECO:0000313" key="8">
    <source>
        <dbReference type="Proteomes" id="UP001497392"/>
    </source>
</evidence>
<dbReference type="PROSITE" id="PS51519">
    <property type="entry name" value="RWP_RK"/>
    <property type="match status" value="1"/>
</dbReference>
<evidence type="ECO:0000256" key="5">
    <source>
        <dbReference type="SAM" id="MobiDB-lite"/>
    </source>
</evidence>
<feature type="compositionally biased region" description="Low complexity" evidence="5">
    <location>
        <begin position="282"/>
        <end position="294"/>
    </location>
</feature>
<comment type="caution">
    <text evidence="7">The sequence shown here is derived from an EMBL/GenBank/DDBJ whole genome shotgun (WGS) entry which is preliminary data.</text>
</comment>
<organism evidence="7 8">
    <name type="scientific">Coccomyxa viridis</name>
    <dbReference type="NCBI Taxonomy" id="1274662"/>
    <lineage>
        <taxon>Eukaryota</taxon>
        <taxon>Viridiplantae</taxon>
        <taxon>Chlorophyta</taxon>
        <taxon>core chlorophytes</taxon>
        <taxon>Trebouxiophyceae</taxon>
        <taxon>Trebouxiophyceae incertae sedis</taxon>
        <taxon>Coccomyxaceae</taxon>
        <taxon>Coccomyxa</taxon>
    </lineage>
</organism>
<keyword evidence="3" id="KW-0804">Transcription</keyword>
<dbReference type="Pfam" id="PF02042">
    <property type="entry name" value="RWP-RK"/>
    <property type="match status" value="1"/>
</dbReference>
<feature type="compositionally biased region" description="Basic and acidic residues" evidence="5">
    <location>
        <begin position="387"/>
        <end position="396"/>
    </location>
</feature>
<accession>A0ABP1FQC6</accession>
<feature type="region of interest" description="Disordered" evidence="5">
    <location>
        <begin position="658"/>
        <end position="678"/>
    </location>
</feature>
<feature type="compositionally biased region" description="Polar residues" evidence="5">
    <location>
        <begin position="398"/>
        <end position="408"/>
    </location>
</feature>
<dbReference type="PANTHER" id="PTHR32002">
    <property type="entry name" value="PROTEIN NLP8"/>
    <property type="match status" value="1"/>
</dbReference>
<proteinExistence type="predicted"/>
<feature type="compositionally biased region" description="Low complexity" evidence="5">
    <location>
        <begin position="304"/>
        <end position="328"/>
    </location>
</feature>
<feature type="region of interest" description="Disordered" evidence="5">
    <location>
        <begin position="382"/>
        <end position="425"/>
    </location>
</feature>
<evidence type="ECO:0000256" key="4">
    <source>
        <dbReference type="ARBA" id="ARBA00023242"/>
    </source>
</evidence>
<evidence type="ECO:0000313" key="7">
    <source>
        <dbReference type="EMBL" id="CAL5219767.1"/>
    </source>
</evidence>
<feature type="compositionally biased region" description="Basic and acidic residues" evidence="5">
    <location>
        <begin position="267"/>
        <end position="278"/>
    </location>
</feature>
<dbReference type="PANTHER" id="PTHR32002:SF41">
    <property type="entry name" value="PROTEIN NLP8"/>
    <property type="match status" value="1"/>
</dbReference>
<protein>
    <submittedName>
        <fullName evidence="7">G1669 protein</fullName>
    </submittedName>
</protein>
<feature type="region of interest" description="Disordered" evidence="5">
    <location>
        <begin position="244"/>
        <end position="328"/>
    </location>
</feature>
<evidence type="ECO:0000256" key="2">
    <source>
        <dbReference type="ARBA" id="ARBA00023125"/>
    </source>
</evidence>
<reference evidence="7 8" key="1">
    <citation type="submission" date="2024-06" db="EMBL/GenBank/DDBJ databases">
        <authorList>
            <person name="Kraege A."/>
            <person name="Thomma B."/>
        </authorList>
    </citation>
    <scope>NUCLEOTIDE SEQUENCE [LARGE SCALE GENOMIC DNA]</scope>
</reference>
<dbReference type="EMBL" id="CAXHTA020000002">
    <property type="protein sequence ID" value="CAL5219767.1"/>
    <property type="molecule type" value="Genomic_DNA"/>
</dbReference>
<sequence length="678" mass="73424">MPVTAASQPLPAQRDPLTPAQLYQSLSNLVVRFVASLTTNGTGCLAQIWAPSVADDGGVILSTQGIPYSCTGPDLLALYRCISCRFKFTTDVTKPSEMGVVGRVFASGEPEFSHNVQTYDKSVYLRVQDAQRCRIHSTMLLPLYMTPQRDHPFAVFEVCQSEKNVMFPSLVDLLQRCLEAAGFYTVDIEKHSMGVGLRCWPTNQDYNNGKDCSASIATYAHEAAGAPDGEMHCSADSLHKGGAAAVAAADSESPPEDAYHASIPQVKAEKTADSEEMRGMTAAAFSSAPSSSSPQPLRIPTDHPSQIYSPFQSQQQQHQHQLPTAQQPAMMELSAHSGPPSLHQHLDIMGPEAPAVSAGPARLVSIGNRLQLDLEPQGHLRHHLHPRMSDPGHMESARQGSGALSSDHCQLRRGSGALSHDDMGPQKRQCLPQPGMDYKHHPYQGLHPQDMGMMEHQMEGLPWEGAAMPAGLPFCHDDDDMRMVLDSNGQDVNNRVGGGAGKRLSLPELQAQFGVGLREAAANLRICPTTLKRACRRHGITRWPRRQLARLHREGSSRSDGSGETLRTEWGPPQGPCSGDQPPAMPTSSGDAAAMTTRSRAKAQQGPEMPLSQGCTISPLALTPLEFNPDLPPQSFYLSVHPSSDGLLDMLQPLSPHMSAPISAPQEAPLLHPDEMLW</sequence>
<feature type="region of interest" description="Disordered" evidence="5">
    <location>
        <begin position="546"/>
        <end position="615"/>
    </location>
</feature>
<name>A0ABP1FQC6_9CHLO</name>
<keyword evidence="2" id="KW-0238">DNA-binding</keyword>
<evidence type="ECO:0000256" key="3">
    <source>
        <dbReference type="ARBA" id="ARBA00023163"/>
    </source>
</evidence>